<feature type="signal peptide" evidence="1">
    <location>
        <begin position="1"/>
        <end position="19"/>
    </location>
</feature>
<keyword evidence="1" id="KW-0732">Signal</keyword>
<dbReference type="EMBL" id="JBHRST010000010">
    <property type="protein sequence ID" value="MFC3097820.1"/>
    <property type="molecule type" value="Genomic_DNA"/>
</dbReference>
<evidence type="ECO:0000256" key="1">
    <source>
        <dbReference type="SAM" id="SignalP"/>
    </source>
</evidence>
<evidence type="ECO:0000313" key="2">
    <source>
        <dbReference type="EMBL" id="MFC3097820.1"/>
    </source>
</evidence>
<dbReference type="Proteomes" id="UP001595456">
    <property type="component" value="Unassembled WGS sequence"/>
</dbReference>
<accession>A0ABV7E4Y6</accession>
<organism evidence="2 3">
    <name type="scientific">Alteraurantiacibacter palmitatis</name>
    <dbReference type="NCBI Taxonomy" id="2054628"/>
    <lineage>
        <taxon>Bacteria</taxon>
        <taxon>Pseudomonadati</taxon>
        <taxon>Pseudomonadota</taxon>
        <taxon>Alphaproteobacteria</taxon>
        <taxon>Sphingomonadales</taxon>
        <taxon>Erythrobacteraceae</taxon>
        <taxon>Alteraurantiacibacter</taxon>
    </lineage>
</organism>
<dbReference type="RefSeq" id="WP_336926819.1">
    <property type="nucleotide sequence ID" value="NZ_JBANRO010000009.1"/>
</dbReference>
<comment type="caution">
    <text evidence="2">The sequence shown here is derived from an EMBL/GenBank/DDBJ whole genome shotgun (WGS) entry which is preliminary data.</text>
</comment>
<gene>
    <name evidence="2" type="ORF">ACFODU_08405</name>
</gene>
<evidence type="ECO:0000313" key="3">
    <source>
        <dbReference type="Proteomes" id="UP001595456"/>
    </source>
</evidence>
<proteinExistence type="predicted"/>
<keyword evidence="3" id="KW-1185">Reference proteome</keyword>
<reference evidence="3" key="1">
    <citation type="journal article" date="2019" name="Int. J. Syst. Evol. Microbiol.">
        <title>The Global Catalogue of Microorganisms (GCM) 10K type strain sequencing project: providing services to taxonomists for standard genome sequencing and annotation.</title>
        <authorList>
            <consortium name="The Broad Institute Genomics Platform"/>
            <consortium name="The Broad Institute Genome Sequencing Center for Infectious Disease"/>
            <person name="Wu L."/>
            <person name="Ma J."/>
        </authorList>
    </citation>
    <scope>NUCLEOTIDE SEQUENCE [LARGE SCALE GENOMIC DNA]</scope>
    <source>
        <strain evidence="3">KCTC 52607</strain>
    </source>
</reference>
<name>A0ABV7E4Y6_9SPHN</name>
<protein>
    <submittedName>
        <fullName evidence="2">Uncharacterized protein</fullName>
    </submittedName>
</protein>
<feature type="chain" id="PRO_5045533995" evidence="1">
    <location>
        <begin position="20"/>
        <end position="249"/>
    </location>
</feature>
<sequence>MIKVALSAAALVLAMPVAAQDAVPDLSGFWGPDFVTDTSIRMPDLLAKLPADAVLIEDAGAAEFPRGEFGGLVLTPDAAAHAETWNAEQDMAIDRVCLPPSIVYGVQGPFPFEVHQTPTLIVFKYEYFDQVRLIHMDGRAVPENVPLSKVGYSVGHWEGEDLVIETSRIAASTITNNGLDHTDGIVMVERYRKSEDGTRLHATQWFRDRAVLETDGARYLTWTARPGQYVYPYECDPSFALEYAQVDGE</sequence>